<name>A0A840AHY6_9PROT</name>
<keyword evidence="3" id="KW-1133">Transmembrane helix</keyword>
<accession>A0A840AHY6</accession>
<evidence type="ECO:0000256" key="1">
    <source>
        <dbReference type="SAM" id="Coils"/>
    </source>
</evidence>
<feature type="region of interest" description="Disordered" evidence="2">
    <location>
        <begin position="43"/>
        <end position="101"/>
    </location>
</feature>
<evidence type="ECO:0000313" key="5">
    <source>
        <dbReference type="Proteomes" id="UP000553193"/>
    </source>
</evidence>
<evidence type="ECO:0000256" key="2">
    <source>
        <dbReference type="SAM" id="MobiDB-lite"/>
    </source>
</evidence>
<evidence type="ECO:0000313" key="4">
    <source>
        <dbReference type="EMBL" id="MBB3900482.1"/>
    </source>
</evidence>
<dbReference type="RefSeq" id="WP_184386723.1">
    <property type="nucleotide sequence ID" value="NZ_JACIDJ010000011.1"/>
</dbReference>
<organism evidence="4 5">
    <name type="scientific">Roseococcus suduntuyensis</name>
    <dbReference type="NCBI Taxonomy" id="455361"/>
    <lineage>
        <taxon>Bacteria</taxon>
        <taxon>Pseudomonadati</taxon>
        <taxon>Pseudomonadota</taxon>
        <taxon>Alphaproteobacteria</taxon>
        <taxon>Acetobacterales</taxon>
        <taxon>Roseomonadaceae</taxon>
        <taxon>Roseococcus</taxon>
    </lineage>
</organism>
<gene>
    <name evidence="4" type="ORF">GGQ83_003959</name>
</gene>
<feature type="compositionally biased region" description="Low complexity" evidence="2">
    <location>
        <begin position="43"/>
        <end position="76"/>
    </location>
</feature>
<sequence length="306" mass="31140">MQTLATGHDHPPSGGLPFDPAWIAIGVAAVVLVGASFSVMRGADAPAPATQPRQEAPAAPAERATPATPAPVSAAPAPAPAPTPAAPAPTPAAPAPAAAPAADLSDLRARLDAAETQAREAAERLAAMQNSLTRSEAEAQALAARIAPLAERLDAAEAGTARLVLIETLRSRLAAGQPLGPVLSRLPGEAPPALARFAETAPPTEPALRLSFEESVRAARAQVAEGQPRGIGSLFTIRRGEDVIWGDANESILERARRALTAGDLAGAVQHLGQLPDSHRTPMQGWIAQAEALVAARAALRDLAGG</sequence>
<reference evidence="4 5" key="1">
    <citation type="submission" date="2020-08" db="EMBL/GenBank/DDBJ databases">
        <title>Genomic Encyclopedia of Type Strains, Phase IV (KMG-IV): sequencing the most valuable type-strain genomes for metagenomic binning, comparative biology and taxonomic classification.</title>
        <authorList>
            <person name="Goeker M."/>
        </authorList>
    </citation>
    <scope>NUCLEOTIDE SEQUENCE [LARGE SCALE GENOMIC DNA]</scope>
    <source>
        <strain evidence="4 5">DSM 19979</strain>
    </source>
</reference>
<feature type="compositionally biased region" description="Pro residues" evidence="2">
    <location>
        <begin position="77"/>
        <end position="94"/>
    </location>
</feature>
<evidence type="ECO:0000256" key="3">
    <source>
        <dbReference type="SAM" id="Phobius"/>
    </source>
</evidence>
<dbReference type="EMBL" id="JACIDJ010000011">
    <property type="protein sequence ID" value="MBB3900482.1"/>
    <property type="molecule type" value="Genomic_DNA"/>
</dbReference>
<feature type="coiled-coil region" evidence="1">
    <location>
        <begin position="104"/>
        <end position="145"/>
    </location>
</feature>
<keyword evidence="3" id="KW-0812">Transmembrane</keyword>
<keyword evidence="1" id="KW-0175">Coiled coil</keyword>
<keyword evidence="5" id="KW-1185">Reference proteome</keyword>
<feature type="transmembrane region" description="Helical" evidence="3">
    <location>
        <begin position="20"/>
        <end position="40"/>
    </location>
</feature>
<dbReference type="AlphaFoldDB" id="A0A840AHY6"/>
<evidence type="ECO:0008006" key="6">
    <source>
        <dbReference type="Google" id="ProtNLM"/>
    </source>
</evidence>
<protein>
    <recommendedName>
        <fullName evidence="6">Inner membrane protein</fullName>
    </recommendedName>
</protein>
<dbReference type="Proteomes" id="UP000553193">
    <property type="component" value="Unassembled WGS sequence"/>
</dbReference>
<comment type="caution">
    <text evidence="4">The sequence shown here is derived from an EMBL/GenBank/DDBJ whole genome shotgun (WGS) entry which is preliminary data.</text>
</comment>
<keyword evidence="3" id="KW-0472">Membrane</keyword>
<proteinExistence type="predicted"/>